<dbReference type="SUPFAM" id="SSF56176">
    <property type="entry name" value="FAD-binding/transporter-associated domain-like"/>
    <property type="match status" value="1"/>
</dbReference>
<dbReference type="AlphaFoldDB" id="A0A1I2J503"/>
<keyword evidence="5" id="KW-1185">Reference proteome</keyword>
<dbReference type="Gene3D" id="3.30.465.10">
    <property type="match status" value="1"/>
</dbReference>
<dbReference type="InterPro" id="IPR016169">
    <property type="entry name" value="FAD-bd_PCMH_sub2"/>
</dbReference>
<dbReference type="InterPro" id="IPR016167">
    <property type="entry name" value="FAD-bd_PCMH_sub1"/>
</dbReference>
<gene>
    <name evidence="4" type="ORF">SAMN04488120_10578</name>
</gene>
<dbReference type="Pfam" id="PF04030">
    <property type="entry name" value="ALO"/>
    <property type="match status" value="1"/>
</dbReference>
<dbReference type="NCBIfam" id="TIGR01679">
    <property type="entry name" value="bact_FAD_ox"/>
    <property type="match status" value="1"/>
</dbReference>
<keyword evidence="1" id="KW-0285">Flavoprotein</keyword>
<sequence length="440" mass="49420">MILSRRRSRGWTNWSGTVRCEPSHCAHPVTVEQIQAEVLRTAEEGQRLRVIGSGHSFSPLCWTDENHLALDRFTGIESTDFERKRVWVRAGTRLGRLVEHLADRGLALATVPSHRGITLGGALATGTHGSGAHLGNLAAQVTGLRLICADGAVRTVSSDQDPDLFHAAAVSLGALGVITHAELQCVDDHRLAVTCEAMTLAEMLERLDQLQRDHRHCEFLWFVHTDTVVLRRFDVTDALPTLLAPVKHVLRRGAHALMFRGMAETTRRLPALTGAFDRLTARMIHGCTDVLHARDVDSDLWCGRFQQLEYALPATDLAPVLRALAMLIKALGIRVHFPLQVRFVAADAHWLSPHYARNSACVAVPAYPDMRFDDYFAPIAELFERHDGRPHWGMIHELSAEQLRSLYPRFDDFRALRRRCDPRGVFLNPYLATLFDERLR</sequence>
<evidence type="ECO:0000259" key="3">
    <source>
        <dbReference type="PROSITE" id="PS51387"/>
    </source>
</evidence>
<evidence type="ECO:0000313" key="4">
    <source>
        <dbReference type="EMBL" id="SFF47811.1"/>
    </source>
</evidence>
<accession>A0A1I2J503</accession>
<dbReference type="GO" id="GO:0003885">
    <property type="term" value="F:D-arabinono-1,4-lactone oxidase activity"/>
    <property type="evidence" value="ECO:0007669"/>
    <property type="project" value="InterPro"/>
</dbReference>
<name>A0A1I2J503_9GAMM</name>
<feature type="domain" description="FAD-binding PCMH-type" evidence="3">
    <location>
        <begin position="18"/>
        <end position="188"/>
    </location>
</feature>
<dbReference type="Gene3D" id="1.10.45.10">
    <property type="entry name" value="Vanillyl-alcohol Oxidase, Chain A, domain 4"/>
    <property type="match status" value="1"/>
</dbReference>
<dbReference type="STRING" id="1076937.SAMN04488120_10578"/>
<keyword evidence="1" id="KW-0274">FAD</keyword>
<evidence type="ECO:0000256" key="2">
    <source>
        <dbReference type="ARBA" id="ARBA00023002"/>
    </source>
</evidence>
<dbReference type="InterPro" id="IPR016171">
    <property type="entry name" value="Vanillyl_alc_oxidase_C-sub2"/>
</dbReference>
<dbReference type="Gene3D" id="3.30.70.2520">
    <property type="match status" value="1"/>
</dbReference>
<evidence type="ECO:0000313" key="5">
    <source>
        <dbReference type="Proteomes" id="UP000199771"/>
    </source>
</evidence>
<dbReference type="PANTHER" id="PTHR43762:SF1">
    <property type="entry name" value="D-ARABINONO-1,4-LACTONE OXIDASE"/>
    <property type="match status" value="1"/>
</dbReference>
<dbReference type="PROSITE" id="PS51387">
    <property type="entry name" value="FAD_PCMH"/>
    <property type="match status" value="1"/>
</dbReference>
<keyword evidence="2" id="KW-0560">Oxidoreductase</keyword>
<evidence type="ECO:0000256" key="1">
    <source>
        <dbReference type="ARBA" id="ARBA00022827"/>
    </source>
</evidence>
<reference evidence="4 5" key="1">
    <citation type="submission" date="2016-10" db="EMBL/GenBank/DDBJ databases">
        <authorList>
            <person name="de Groot N.N."/>
        </authorList>
    </citation>
    <scope>NUCLEOTIDE SEQUENCE [LARGE SCALE GENOMIC DNA]</scope>
    <source>
        <strain evidence="4 5">DSM 23609</strain>
    </source>
</reference>
<dbReference type="InterPro" id="IPR016166">
    <property type="entry name" value="FAD-bd_PCMH"/>
</dbReference>
<protein>
    <submittedName>
        <fullName evidence="4">FAD-linked oxidoreductase</fullName>
    </submittedName>
</protein>
<dbReference type="PIRSF" id="PIRSF000136">
    <property type="entry name" value="LGO_GLO"/>
    <property type="match status" value="1"/>
</dbReference>
<dbReference type="Pfam" id="PF01565">
    <property type="entry name" value="FAD_binding_4"/>
    <property type="match status" value="1"/>
</dbReference>
<dbReference type="InterPro" id="IPR006094">
    <property type="entry name" value="Oxid_FAD_bind_N"/>
</dbReference>
<proteinExistence type="predicted"/>
<dbReference type="InterPro" id="IPR010031">
    <property type="entry name" value="FAD_lactone_oxidase-like"/>
</dbReference>
<dbReference type="PANTHER" id="PTHR43762">
    <property type="entry name" value="L-GULONOLACTONE OXIDASE"/>
    <property type="match status" value="1"/>
</dbReference>
<dbReference type="OrthoDB" id="9800184at2"/>
<dbReference type="Proteomes" id="UP000199771">
    <property type="component" value="Unassembled WGS sequence"/>
</dbReference>
<dbReference type="GO" id="GO:0016020">
    <property type="term" value="C:membrane"/>
    <property type="evidence" value="ECO:0007669"/>
    <property type="project" value="InterPro"/>
</dbReference>
<organism evidence="4 5">
    <name type="scientific">Fontimonas thermophila</name>
    <dbReference type="NCBI Taxonomy" id="1076937"/>
    <lineage>
        <taxon>Bacteria</taxon>
        <taxon>Pseudomonadati</taxon>
        <taxon>Pseudomonadota</taxon>
        <taxon>Gammaproteobacteria</taxon>
        <taxon>Nevskiales</taxon>
        <taxon>Nevskiaceae</taxon>
        <taxon>Fontimonas</taxon>
    </lineage>
</organism>
<dbReference type="InterPro" id="IPR036318">
    <property type="entry name" value="FAD-bd_PCMH-like_sf"/>
</dbReference>
<dbReference type="InterPro" id="IPR007173">
    <property type="entry name" value="ALO_C"/>
</dbReference>
<dbReference type="Gene3D" id="3.30.43.10">
    <property type="entry name" value="Uridine Diphospho-n-acetylenolpyruvylglucosamine Reductase, domain 2"/>
    <property type="match status" value="1"/>
</dbReference>
<dbReference type="GO" id="GO:0071949">
    <property type="term" value="F:FAD binding"/>
    <property type="evidence" value="ECO:0007669"/>
    <property type="project" value="InterPro"/>
</dbReference>
<dbReference type="RefSeq" id="WP_091533143.1">
    <property type="nucleotide sequence ID" value="NZ_FOOC01000005.1"/>
</dbReference>
<dbReference type="EMBL" id="FOOC01000005">
    <property type="protein sequence ID" value="SFF47811.1"/>
    <property type="molecule type" value="Genomic_DNA"/>
</dbReference>